<comment type="caution">
    <text evidence="1">The sequence shown here is derived from an EMBL/GenBank/DDBJ whole genome shotgun (WGS) entry which is preliminary data.</text>
</comment>
<protein>
    <recommendedName>
        <fullName evidence="3">Pilus assembly protein PilO</fullName>
    </recommendedName>
</protein>
<dbReference type="Pfam" id="PF04350">
    <property type="entry name" value="PilO"/>
    <property type="match status" value="1"/>
</dbReference>
<dbReference type="InterPro" id="IPR007445">
    <property type="entry name" value="PilO"/>
</dbReference>
<dbReference type="GO" id="GO:0043107">
    <property type="term" value="P:type IV pilus-dependent motility"/>
    <property type="evidence" value="ECO:0007669"/>
    <property type="project" value="InterPro"/>
</dbReference>
<dbReference type="InterPro" id="IPR014717">
    <property type="entry name" value="Transl_elong_EF1B/ribsomal_bS6"/>
</dbReference>
<name>A0A1G2KVC4_9BACT</name>
<dbReference type="Gene3D" id="3.30.70.60">
    <property type="match status" value="1"/>
</dbReference>
<evidence type="ECO:0000313" key="1">
    <source>
        <dbReference type="EMBL" id="OHA03388.1"/>
    </source>
</evidence>
<dbReference type="GO" id="GO:0043683">
    <property type="term" value="P:type IV pilus assembly"/>
    <property type="evidence" value="ECO:0007669"/>
    <property type="project" value="InterPro"/>
</dbReference>
<proteinExistence type="predicted"/>
<evidence type="ECO:0008006" key="3">
    <source>
        <dbReference type="Google" id="ProtNLM"/>
    </source>
</evidence>
<dbReference type="AlphaFoldDB" id="A0A1G2KVC4"/>
<dbReference type="EMBL" id="MHQL01000016">
    <property type="protein sequence ID" value="OHA03388.1"/>
    <property type="molecule type" value="Genomic_DNA"/>
</dbReference>
<reference evidence="1 2" key="1">
    <citation type="journal article" date="2016" name="Nat. Commun.">
        <title>Thousands of microbial genomes shed light on interconnected biogeochemical processes in an aquifer system.</title>
        <authorList>
            <person name="Anantharaman K."/>
            <person name="Brown C.T."/>
            <person name="Hug L.A."/>
            <person name="Sharon I."/>
            <person name="Castelle C.J."/>
            <person name="Probst A.J."/>
            <person name="Thomas B.C."/>
            <person name="Singh A."/>
            <person name="Wilkins M.J."/>
            <person name="Karaoz U."/>
            <person name="Brodie E.L."/>
            <person name="Williams K.H."/>
            <person name="Hubbard S.S."/>
            <person name="Banfield J.F."/>
        </authorList>
    </citation>
    <scope>NUCLEOTIDE SEQUENCE [LARGE SCALE GENOMIC DNA]</scope>
</reference>
<organism evidence="1 2">
    <name type="scientific">Candidatus Sungbacteria bacterium RIFCSPHIGHO2_02_FULL_51_29</name>
    <dbReference type="NCBI Taxonomy" id="1802273"/>
    <lineage>
        <taxon>Bacteria</taxon>
        <taxon>Candidatus Sungiibacteriota</taxon>
    </lineage>
</organism>
<sequence length="189" mass="21333">MNKLTFSILLGITTALALIFFVMPDFQSIPLESAKKVKLEEILGKFDEIRLKKEAIVSSYAAISDDDIKRLDSMLPEGPEIGELLVNLDLLVKKHRLQLTGIQFQKIERETTGRPRNAAEVALLAKKIVRYSKLPITLNMIGSYENFRKFIVELESIIRITDVRNITLGGGVTGSHTFTLQADTYYMSR</sequence>
<evidence type="ECO:0000313" key="2">
    <source>
        <dbReference type="Proteomes" id="UP000177811"/>
    </source>
</evidence>
<gene>
    <name evidence="1" type="ORF">A3C16_05680</name>
</gene>
<accession>A0A1G2KVC4</accession>
<dbReference type="Proteomes" id="UP000177811">
    <property type="component" value="Unassembled WGS sequence"/>
</dbReference>